<feature type="transmembrane region" description="Helical" evidence="14">
    <location>
        <begin position="590"/>
        <end position="611"/>
    </location>
</feature>
<reference evidence="17 18" key="1">
    <citation type="submission" date="2017-04" db="EMBL/GenBank/DDBJ databases">
        <authorList>
            <person name="Afonso C.L."/>
            <person name="Miller P.J."/>
            <person name="Scott M.A."/>
            <person name="Spackman E."/>
            <person name="Goraichik I."/>
            <person name="Dimitrov K.M."/>
            <person name="Suarez D.L."/>
            <person name="Swayne D.E."/>
        </authorList>
    </citation>
    <scope>NUCLEOTIDE SEQUENCE [LARGE SCALE GENOMIC DNA]</scope>
    <source>
        <strain evidence="17">LMG 28154</strain>
    </source>
</reference>
<evidence type="ECO:0000256" key="2">
    <source>
        <dbReference type="ARBA" id="ARBA00004429"/>
    </source>
</evidence>
<evidence type="ECO:0000256" key="11">
    <source>
        <dbReference type="ARBA" id="ARBA00022777"/>
    </source>
</evidence>
<dbReference type="InterPro" id="IPR050864">
    <property type="entry name" value="Bacterial_PTS_Sugar_Transport"/>
</dbReference>
<dbReference type="PROSITE" id="PS51099">
    <property type="entry name" value="PTS_EIIB_TYPE_2"/>
    <property type="match status" value="1"/>
</dbReference>
<evidence type="ECO:0000256" key="6">
    <source>
        <dbReference type="ARBA" id="ARBA00022553"/>
    </source>
</evidence>
<keyword evidence="6" id="KW-0597">Phosphoprotein</keyword>
<comment type="subcellular location">
    <subcellularLocation>
        <location evidence="2">Cell inner membrane</location>
        <topology evidence="2">Multi-pass membrane protein</topology>
    </subcellularLocation>
</comment>
<keyword evidence="12 14" id="KW-1133">Transmembrane helix</keyword>
<evidence type="ECO:0000256" key="8">
    <source>
        <dbReference type="ARBA" id="ARBA00022679"/>
    </source>
</evidence>
<accession>A0A238HC80</accession>
<dbReference type="InterPro" id="IPR003353">
    <property type="entry name" value="PTS_IIB_fruc"/>
</dbReference>
<sequence length="621" mass="62254">MPEAAMKNLIGFVAADAQTVAPAFASHALSRAARVQGIALTLETRSALGVQTPVSAAQIDAASAVLIATDGVTTIDEAPFAGKKLHRVSLDDAIRDAHGVLARAAGDASAAALAHPAADAPDAAATGMTPAAGASSANGAGTASGARALKIVAITSCPTGIAHTFMAAEGLTQGARALGHTIHVETQGSVGAQNRLTDAQIAEADLVVIAADTQVDKRRFIGKRLYQTGTKSAIGKGAALLDKAIAEASVEGGAQAGASANAAPLVDQVAAAKQARAAKAGGPYRHLMTGVSFMLPFVVAGGLLIALSFALGGIYAFDDAHKGTLAWSLFQIGAKSAFALIVPVLSGYIAYSIADRPGITPGMVGGMLAASLNAGFLGGIVSGFLAGYTALLINRHLKLHRNLEGLKPVLIIPLLSTLVVGLLMLYVVGTPVAAVLHALEGWLRSMQTGSAVMLGALLGGMMALDMGGPVNKAAYAFSAGLIASHVYTPMAATMAAGMTPPLGIALATWLFRSRFGAEEREAGNAAAVLGIAFITEGAIPFAARDPMRVIPACIAGSAVTGAISMAAGAELKVPHGGIFVLPIPNAVTHLGVYALAIVVGTLVTAVAAGVLKRRPAEAAGA</sequence>
<keyword evidence="8 17" id="KW-0808">Transferase</keyword>
<evidence type="ECO:0000313" key="17">
    <source>
        <dbReference type="EMBL" id="SMG02879.1"/>
    </source>
</evidence>
<feature type="transmembrane region" description="Helical" evidence="14">
    <location>
        <begin position="549"/>
        <end position="569"/>
    </location>
</feature>
<dbReference type="PANTHER" id="PTHR30505:SF0">
    <property type="entry name" value="FRUCTOSE-LIKE PTS SYSTEM EIIBC COMPONENT-RELATED"/>
    <property type="match status" value="1"/>
</dbReference>
<evidence type="ECO:0000256" key="13">
    <source>
        <dbReference type="ARBA" id="ARBA00023136"/>
    </source>
</evidence>
<feature type="domain" description="PTS EIIB type-2" evidence="15">
    <location>
        <begin position="151"/>
        <end position="246"/>
    </location>
</feature>
<evidence type="ECO:0000256" key="4">
    <source>
        <dbReference type="ARBA" id="ARBA00022448"/>
    </source>
</evidence>
<dbReference type="EMBL" id="FXAN01000112">
    <property type="protein sequence ID" value="SMG02879.1"/>
    <property type="molecule type" value="Genomic_DNA"/>
</dbReference>
<dbReference type="NCBIfam" id="TIGR00829">
    <property type="entry name" value="FRU"/>
    <property type="match status" value="1"/>
</dbReference>
<dbReference type="InterPro" id="IPR006327">
    <property type="entry name" value="PTS_IIC_fruc"/>
</dbReference>
<evidence type="ECO:0000313" key="18">
    <source>
        <dbReference type="Proteomes" id="UP000198460"/>
    </source>
</evidence>
<comment type="catalytic activity">
    <reaction evidence="1">
        <text>D-fructose(out) + N(pros)-phospho-L-histidyl-[protein] = D-fructose 1-phosphate(in) + L-histidyl-[protein]</text>
        <dbReference type="Rhea" id="RHEA:49252"/>
        <dbReference type="Rhea" id="RHEA-COMP:9745"/>
        <dbReference type="Rhea" id="RHEA-COMP:9746"/>
        <dbReference type="ChEBI" id="CHEBI:29979"/>
        <dbReference type="ChEBI" id="CHEBI:37721"/>
        <dbReference type="ChEBI" id="CHEBI:58674"/>
        <dbReference type="ChEBI" id="CHEBI:64837"/>
        <dbReference type="EC" id="2.7.1.202"/>
    </reaction>
</comment>
<dbReference type="CDD" id="cd05569">
    <property type="entry name" value="PTS_IIB_fructose"/>
    <property type="match status" value="1"/>
</dbReference>
<gene>
    <name evidence="17" type="ORF">BSIN_4588</name>
</gene>
<dbReference type="InterPro" id="IPR036095">
    <property type="entry name" value="PTS_EIIB-like_sf"/>
</dbReference>
<feature type="transmembrane region" description="Helical" evidence="14">
    <location>
        <begin position="490"/>
        <end position="511"/>
    </location>
</feature>
<feature type="transmembrane region" description="Helical" evidence="14">
    <location>
        <begin position="337"/>
        <end position="354"/>
    </location>
</feature>
<dbReference type="GO" id="GO:0022877">
    <property type="term" value="F:protein-N(PI)-phosphohistidine-fructose phosphotransferase system transporter activity"/>
    <property type="evidence" value="ECO:0007669"/>
    <property type="project" value="InterPro"/>
</dbReference>
<dbReference type="Gene3D" id="3.40.50.2300">
    <property type="match status" value="2"/>
</dbReference>
<evidence type="ECO:0000256" key="5">
    <source>
        <dbReference type="ARBA" id="ARBA00022475"/>
    </source>
</evidence>
<dbReference type="AlphaFoldDB" id="A0A238HC80"/>
<keyword evidence="13 14" id="KW-0472">Membrane</keyword>
<keyword evidence="7" id="KW-0762">Sugar transport</keyword>
<dbReference type="GO" id="GO:0005351">
    <property type="term" value="F:carbohydrate:proton symporter activity"/>
    <property type="evidence" value="ECO:0007669"/>
    <property type="project" value="InterPro"/>
</dbReference>
<proteinExistence type="predicted"/>
<organism evidence="17 18">
    <name type="scientific">Burkholderia singularis</name>
    <dbReference type="NCBI Taxonomy" id="1503053"/>
    <lineage>
        <taxon>Bacteria</taxon>
        <taxon>Pseudomonadati</taxon>
        <taxon>Pseudomonadota</taxon>
        <taxon>Betaproteobacteria</taxon>
        <taxon>Burkholderiales</taxon>
        <taxon>Burkholderiaceae</taxon>
        <taxon>Burkholderia</taxon>
        <taxon>pseudomallei group</taxon>
    </lineage>
</organism>
<evidence type="ECO:0000256" key="7">
    <source>
        <dbReference type="ARBA" id="ARBA00022597"/>
    </source>
</evidence>
<dbReference type="PANTHER" id="PTHR30505">
    <property type="entry name" value="FRUCTOSE-LIKE PERMEASE"/>
    <property type="match status" value="1"/>
</dbReference>
<dbReference type="GO" id="GO:0090563">
    <property type="term" value="F:protein-phosphocysteine-sugar phosphotransferase activity"/>
    <property type="evidence" value="ECO:0007669"/>
    <property type="project" value="TreeGrafter"/>
</dbReference>
<name>A0A238HC80_9BURK</name>
<dbReference type="GO" id="GO:0009401">
    <property type="term" value="P:phosphoenolpyruvate-dependent sugar phosphotransferase system"/>
    <property type="evidence" value="ECO:0007669"/>
    <property type="project" value="UniProtKB-KW"/>
</dbReference>
<feature type="transmembrane region" description="Helical" evidence="14">
    <location>
        <begin position="451"/>
        <end position="470"/>
    </location>
</feature>
<feature type="transmembrane region" description="Helical" evidence="14">
    <location>
        <begin position="523"/>
        <end position="543"/>
    </location>
</feature>
<evidence type="ECO:0000256" key="9">
    <source>
        <dbReference type="ARBA" id="ARBA00022683"/>
    </source>
</evidence>
<dbReference type="EC" id="2.7.1.202" evidence="3"/>
<evidence type="ECO:0000256" key="14">
    <source>
        <dbReference type="SAM" id="Phobius"/>
    </source>
</evidence>
<dbReference type="NCBIfam" id="TIGR01427">
    <property type="entry name" value="PTS_IIC_fructo"/>
    <property type="match status" value="1"/>
</dbReference>
<dbReference type="GO" id="GO:0016301">
    <property type="term" value="F:kinase activity"/>
    <property type="evidence" value="ECO:0007669"/>
    <property type="project" value="UniProtKB-KW"/>
</dbReference>
<dbReference type="SUPFAM" id="SSF52794">
    <property type="entry name" value="PTS system IIB component-like"/>
    <property type="match status" value="2"/>
</dbReference>
<evidence type="ECO:0000256" key="3">
    <source>
        <dbReference type="ARBA" id="ARBA00012799"/>
    </source>
</evidence>
<dbReference type="Proteomes" id="UP000198460">
    <property type="component" value="Unassembled WGS sequence"/>
</dbReference>
<evidence type="ECO:0000259" key="15">
    <source>
        <dbReference type="PROSITE" id="PS51099"/>
    </source>
</evidence>
<evidence type="ECO:0000256" key="1">
    <source>
        <dbReference type="ARBA" id="ARBA00001401"/>
    </source>
</evidence>
<dbReference type="InterPro" id="IPR013011">
    <property type="entry name" value="PTS_EIIB_2"/>
</dbReference>
<feature type="transmembrane region" description="Helical" evidence="14">
    <location>
        <begin position="293"/>
        <end position="317"/>
    </location>
</feature>
<keyword evidence="4" id="KW-0813">Transport</keyword>
<dbReference type="InterPro" id="IPR003501">
    <property type="entry name" value="PTS_EIIB_2/3"/>
</dbReference>
<evidence type="ECO:0000256" key="10">
    <source>
        <dbReference type="ARBA" id="ARBA00022692"/>
    </source>
</evidence>
<evidence type="ECO:0000256" key="12">
    <source>
        <dbReference type="ARBA" id="ARBA00022989"/>
    </source>
</evidence>
<dbReference type="InterPro" id="IPR013014">
    <property type="entry name" value="PTS_EIIC_2"/>
</dbReference>
<dbReference type="PROSITE" id="PS51104">
    <property type="entry name" value="PTS_EIIC_TYPE_2"/>
    <property type="match status" value="1"/>
</dbReference>
<dbReference type="FunFam" id="3.40.50.2300:FF:000014">
    <property type="entry name" value="PTS system fructose-like transporter subunit IIB"/>
    <property type="match status" value="1"/>
</dbReference>
<feature type="domain" description="PTS EIIC type-2" evidence="16">
    <location>
        <begin position="283"/>
        <end position="621"/>
    </location>
</feature>
<protein>
    <recommendedName>
        <fullName evidence="3">protein-N(pi)-phosphohistidine--D-fructose phosphotransferase</fullName>
        <ecNumber evidence="3">2.7.1.202</ecNumber>
    </recommendedName>
</protein>
<keyword evidence="11" id="KW-0418">Kinase</keyword>
<keyword evidence="5" id="KW-1003">Cell membrane</keyword>
<evidence type="ECO:0000259" key="16">
    <source>
        <dbReference type="PROSITE" id="PS51104"/>
    </source>
</evidence>
<keyword evidence="10 14" id="KW-0812">Transmembrane</keyword>
<dbReference type="Pfam" id="PF02302">
    <property type="entry name" value="PTS_IIB"/>
    <property type="match status" value="1"/>
</dbReference>
<feature type="transmembrane region" description="Helical" evidence="14">
    <location>
        <begin position="411"/>
        <end position="439"/>
    </location>
</feature>
<feature type="transmembrane region" description="Helical" evidence="14">
    <location>
        <begin position="366"/>
        <end position="391"/>
    </location>
</feature>
<dbReference type="GO" id="GO:0005886">
    <property type="term" value="C:plasma membrane"/>
    <property type="evidence" value="ECO:0007669"/>
    <property type="project" value="UniProtKB-SubCell"/>
</dbReference>
<keyword evidence="9" id="KW-0598">Phosphotransferase system</keyword>